<proteinExistence type="predicted"/>
<dbReference type="WBParaSite" id="SSLN_0000884301-mRNA-1">
    <property type="protein sequence ID" value="SSLN_0000884301-mRNA-1"/>
    <property type="gene ID" value="SSLN_0000884301"/>
</dbReference>
<dbReference type="AlphaFoldDB" id="A0A183SWB0"/>
<evidence type="ECO:0000313" key="5">
    <source>
        <dbReference type="WBParaSite" id="SSLN_0000884301-mRNA-1"/>
    </source>
</evidence>
<dbReference type="Proteomes" id="UP000275846">
    <property type="component" value="Unassembled WGS sequence"/>
</dbReference>
<feature type="region of interest" description="Disordered" evidence="1">
    <location>
        <begin position="88"/>
        <end position="138"/>
    </location>
</feature>
<sequence length="138" mass="15141">MQASTRVSTTTVHDLPFADDCALNTGTEEDMQRSMELFAAGYTNFGVTVSTAKTVILRQPPPCPYQYVQGSLLDDILLWSGILECLREPSQETESRPSQLPPQHTEAEMAKQDPGHGSLGANRNPQHPHHVVTRATAI</sequence>
<keyword evidence="4" id="KW-1185">Reference proteome</keyword>
<dbReference type="EMBL" id="UYSU01034694">
    <property type="protein sequence ID" value="VDL94893.1"/>
    <property type="molecule type" value="Genomic_DNA"/>
</dbReference>
<dbReference type="InterPro" id="IPR000477">
    <property type="entry name" value="RT_dom"/>
</dbReference>
<reference evidence="3 4" key="2">
    <citation type="submission" date="2018-11" db="EMBL/GenBank/DDBJ databases">
        <authorList>
            <consortium name="Pathogen Informatics"/>
        </authorList>
    </citation>
    <scope>NUCLEOTIDE SEQUENCE [LARGE SCALE GENOMIC DNA]</scope>
    <source>
        <strain evidence="3 4">NST_G2</strain>
    </source>
</reference>
<evidence type="ECO:0000256" key="1">
    <source>
        <dbReference type="SAM" id="MobiDB-lite"/>
    </source>
</evidence>
<organism evidence="5">
    <name type="scientific">Schistocephalus solidus</name>
    <name type="common">Tapeworm</name>
    <dbReference type="NCBI Taxonomy" id="70667"/>
    <lineage>
        <taxon>Eukaryota</taxon>
        <taxon>Metazoa</taxon>
        <taxon>Spiralia</taxon>
        <taxon>Lophotrochozoa</taxon>
        <taxon>Platyhelminthes</taxon>
        <taxon>Cestoda</taxon>
        <taxon>Eucestoda</taxon>
        <taxon>Diphyllobothriidea</taxon>
        <taxon>Diphyllobothriidae</taxon>
        <taxon>Schistocephalus</taxon>
    </lineage>
</organism>
<dbReference type="OrthoDB" id="10575471at2759"/>
<feature type="domain" description="Reverse transcriptase" evidence="2">
    <location>
        <begin position="1"/>
        <end position="84"/>
    </location>
</feature>
<feature type="compositionally biased region" description="Basic and acidic residues" evidence="1">
    <location>
        <begin position="105"/>
        <end position="114"/>
    </location>
</feature>
<protein>
    <submittedName>
        <fullName evidence="5">Reverse transcriptase domain-containing protein</fullName>
    </submittedName>
</protein>
<accession>A0A183SWB0</accession>
<evidence type="ECO:0000313" key="3">
    <source>
        <dbReference type="EMBL" id="VDL94893.1"/>
    </source>
</evidence>
<name>A0A183SWB0_SCHSO</name>
<dbReference type="PROSITE" id="PS50878">
    <property type="entry name" value="RT_POL"/>
    <property type="match status" value="1"/>
</dbReference>
<gene>
    <name evidence="3" type="ORF">SSLN_LOCUS8508</name>
</gene>
<reference evidence="5" key="1">
    <citation type="submission" date="2016-06" db="UniProtKB">
        <authorList>
            <consortium name="WormBaseParasite"/>
        </authorList>
    </citation>
    <scope>IDENTIFICATION</scope>
</reference>
<evidence type="ECO:0000313" key="4">
    <source>
        <dbReference type="Proteomes" id="UP000275846"/>
    </source>
</evidence>
<evidence type="ECO:0000259" key="2">
    <source>
        <dbReference type="PROSITE" id="PS50878"/>
    </source>
</evidence>